<dbReference type="PANTHER" id="PTHR39450:SF1">
    <property type="entry name" value="DUF1667 DOMAIN-CONTAINING PROTEIN"/>
    <property type="match status" value="1"/>
</dbReference>
<keyword evidence="3" id="KW-0411">Iron-sulfur</keyword>
<protein>
    <submittedName>
        <fullName evidence="5">DUF1667 domain-containing protein</fullName>
    </submittedName>
</protein>
<evidence type="ECO:0000313" key="6">
    <source>
        <dbReference type="Proteomes" id="UP000823910"/>
    </source>
</evidence>
<reference evidence="5" key="2">
    <citation type="submission" date="2021-04" db="EMBL/GenBank/DDBJ databases">
        <authorList>
            <person name="Gilroy R."/>
        </authorList>
    </citation>
    <scope>NUCLEOTIDE SEQUENCE</scope>
    <source>
        <strain evidence="5">CHK180-15479</strain>
    </source>
</reference>
<reference evidence="5" key="1">
    <citation type="journal article" date="2021" name="PeerJ">
        <title>Extensive microbial diversity within the chicken gut microbiome revealed by metagenomics and culture.</title>
        <authorList>
            <person name="Gilroy R."/>
            <person name="Ravi A."/>
            <person name="Getino M."/>
            <person name="Pursley I."/>
            <person name="Horton D.L."/>
            <person name="Alikhan N.F."/>
            <person name="Baker D."/>
            <person name="Gharbi K."/>
            <person name="Hall N."/>
            <person name="Watson M."/>
            <person name="Adriaenssens E.M."/>
            <person name="Foster-Nyarko E."/>
            <person name="Jarju S."/>
            <person name="Secka A."/>
            <person name="Antonio M."/>
            <person name="Oren A."/>
            <person name="Chaudhuri R.R."/>
            <person name="La Ragione R."/>
            <person name="Hildebrand F."/>
            <person name="Pallen M.J."/>
        </authorList>
    </citation>
    <scope>NUCLEOTIDE SEQUENCE</scope>
    <source>
        <strain evidence="5">CHK180-15479</strain>
    </source>
</reference>
<dbReference type="SUPFAM" id="SSF53706">
    <property type="entry name" value="Formate dehydrogenase/DMSO reductase, domains 1-3"/>
    <property type="match status" value="1"/>
</dbReference>
<accession>A0A9D2N1E1</accession>
<dbReference type="InterPro" id="IPR006963">
    <property type="entry name" value="Mopterin_OxRdtase_4Fe-4S_dom"/>
</dbReference>
<dbReference type="SUPFAM" id="SSF160148">
    <property type="entry name" value="CPE0013-like"/>
    <property type="match status" value="1"/>
</dbReference>
<dbReference type="PANTHER" id="PTHR39450">
    <property type="entry name" value="MOLYBDOPTERIN OXIDOREDUCTASE, 4FE-4S CLUSTER-BINDING SUBUNIT"/>
    <property type="match status" value="1"/>
</dbReference>
<comment type="caution">
    <text evidence="5">The sequence shown here is derived from an EMBL/GenBank/DDBJ whole genome shotgun (WGS) entry which is preliminary data.</text>
</comment>
<dbReference type="AlphaFoldDB" id="A0A9D2N1E1"/>
<dbReference type="Gene3D" id="3.10.530.10">
    <property type="entry name" value="CPE0013-like"/>
    <property type="match status" value="1"/>
</dbReference>
<dbReference type="InterPro" id="IPR036593">
    <property type="entry name" value="CPE0013-like_sf"/>
</dbReference>
<evidence type="ECO:0000256" key="3">
    <source>
        <dbReference type="ARBA" id="ARBA00023014"/>
    </source>
</evidence>
<feature type="domain" description="4Fe-4S Mo/W bis-MGD-type" evidence="4">
    <location>
        <begin position="6"/>
        <end position="32"/>
    </location>
</feature>
<dbReference type="GO" id="GO:0046872">
    <property type="term" value="F:metal ion binding"/>
    <property type="evidence" value="ECO:0007669"/>
    <property type="project" value="UniProtKB-KW"/>
</dbReference>
<dbReference type="Pfam" id="PF07892">
    <property type="entry name" value="DUF1667"/>
    <property type="match status" value="1"/>
</dbReference>
<evidence type="ECO:0000256" key="2">
    <source>
        <dbReference type="ARBA" id="ARBA00023004"/>
    </source>
</evidence>
<dbReference type="GO" id="GO:0051536">
    <property type="term" value="F:iron-sulfur cluster binding"/>
    <property type="evidence" value="ECO:0007669"/>
    <property type="project" value="UniProtKB-KW"/>
</dbReference>
<keyword evidence="1" id="KW-0479">Metal-binding</keyword>
<dbReference type="EMBL" id="DWWT01000027">
    <property type="protein sequence ID" value="HJC05786.1"/>
    <property type="molecule type" value="Genomic_DNA"/>
</dbReference>
<name>A0A9D2N1E1_9FIRM</name>
<keyword evidence="2" id="KW-0408">Iron</keyword>
<dbReference type="InterPro" id="IPR012460">
    <property type="entry name" value="DUF1667"/>
</dbReference>
<organism evidence="5 6">
    <name type="scientific">Candidatus Enterocloster excrementipullorum</name>
    <dbReference type="NCBI Taxonomy" id="2838559"/>
    <lineage>
        <taxon>Bacteria</taxon>
        <taxon>Bacillati</taxon>
        <taxon>Bacillota</taxon>
        <taxon>Clostridia</taxon>
        <taxon>Lachnospirales</taxon>
        <taxon>Lachnospiraceae</taxon>
        <taxon>Enterocloster</taxon>
    </lineage>
</organism>
<dbReference type="GO" id="GO:0016491">
    <property type="term" value="F:oxidoreductase activity"/>
    <property type="evidence" value="ECO:0007669"/>
    <property type="project" value="InterPro"/>
</dbReference>
<sequence length="126" mass="13697">MLREFTCIMCPLGCSLEVTEENGQVLEVKGNTCPKGREYAVQEVTASMRNIASSIRIEGGELPLASVRLSAPIPKKDIFRAMEEIRRVSRKAPVHIGDVVISHLLGTDADVIVTKNVNAAHAAENL</sequence>
<evidence type="ECO:0000313" key="5">
    <source>
        <dbReference type="EMBL" id="HJC05786.1"/>
    </source>
</evidence>
<dbReference type="Proteomes" id="UP000823910">
    <property type="component" value="Unassembled WGS sequence"/>
</dbReference>
<evidence type="ECO:0000259" key="4">
    <source>
        <dbReference type="Pfam" id="PF04879"/>
    </source>
</evidence>
<gene>
    <name evidence="5" type="ORF">H9704_06480</name>
</gene>
<dbReference type="Pfam" id="PF04879">
    <property type="entry name" value="Molybdop_Fe4S4"/>
    <property type="match status" value="1"/>
</dbReference>
<proteinExistence type="predicted"/>
<evidence type="ECO:0000256" key="1">
    <source>
        <dbReference type="ARBA" id="ARBA00022723"/>
    </source>
</evidence>